<dbReference type="EMBL" id="ASPP01008281">
    <property type="protein sequence ID" value="ETO25795.1"/>
    <property type="molecule type" value="Genomic_DNA"/>
</dbReference>
<dbReference type="PROSITE" id="PS50011">
    <property type="entry name" value="PROTEIN_KINASE_DOM"/>
    <property type="match status" value="1"/>
</dbReference>
<dbReference type="AlphaFoldDB" id="X6NHJ6"/>
<dbReference type="InterPro" id="IPR011009">
    <property type="entry name" value="Kinase-like_dom_sf"/>
</dbReference>
<evidence type="ECO:0000259" key="5">
    <source>
        <dbReference type="PROSITE" id="PS50011"/>
    </source>
</evidence>
<proteinExistence type="predicted"/>
<dbReference type="InterPro" id="IPR050122">
    <property type="entry name" value="RTK"/>
</dbReference>
<comment type="caution">
    <text evidence="6">The sequence shown here is derived from an EMBL/GenBank/DDBJ whole genome shotgun (WGS) entry which is preliminary data.</text>
</comment>
<feature type="domain" description="Protein kinase" evidence="5">
    <location>
        <begin position="199"/>
        <end position="375"/>
    </location>
</feature>
<dbReference type="PROSITE" id="PS00107">
    <property type="entry name" value="PROTEIN_KINASE_ATP"/>
    <property type="match status" value="1"/>
</dbReference>
<keyword evidence="4" id="KW-0472">Membrane</keyword>
<dbReference type="InterPro" id="IPR001245">
    <property type="entry name" value="Ser-Thr/Tyr_kinase_cat_dom"/>
</dbReference>
<dbReference type="PANTHER" id="PTHR24416:SF611">
    <property type="entry name" value="TYROSINE-PROTEIN KINASE TRANSMEMBRANE RECEPTOR ROR"/>
    <property type="match status" value="1"/>
</dbReference>
<gene>
    <name evidence="6" type="ORF">RFI_11343</name>
</gene>
<keyword evidence="4" id="KW-0812">Transmembrane</keyword>
<dbReference type="GO" id="GO:0005524">
    <property type="term" value="F:ATP binding"/>
    <property type="evidence" value="ECO:0007669"/>
    <property type="project" value="UniProtKB-UniRule"/>
</dbReference>
<keyword evidence="7" id="KW-1185">Reference proteome</keyword>
<sequence>MYICICTYISKKKKKKKKGRKAFKRAVFISCVVGICLFFGYLGSFLFDDITPGVFVVSYSVFVSSLFVICVYCIWNHWIRMNHVYAYLGFNILLASGNVLFSVYWWQGYNSFCVLNLSNLMFQQLLPWLVYCVVRRDSLFWRNIYFHLQMSTKPSKMFYQSHWAPNQQFSHQLEKGDLKDSLTDYLSTKVPIIDFADIETDFEPIGKGSTAFVYPAWYRKTRHVAVKTFVLDELTLEGVATFFRESLLSVELKHENIVEFVGACVRPPEICLVYEYCSGGDLASFLFTLEEEEEEEKEEEKEERKGDEKRQSDYKQLEGEEKGRKKTKAKKERKRKAKEANNPFWADENPPDNGVISTSVLNELPHSIVTIWTKK</sequence>
<dbReference type="GO" id="GO:0005886">
    <property type="term" value="C:plasma membrane"/>
    <property type="evidence" value="ECO:0007669"/>
    <property type="project" value="TreeGrafter"/>
</dbReference>
<keyword evidence="4" id="KW-1133">Transmembrane helix</keyword>
<evidence type="ECO:0000256" key="4">
    <source>
        <dbReference type="SAM" id="Phobius"/>
    </source>
</evidence>
<dbReference type="PANTHER" id="PTHR24416">
    <property type="entry name" value="TYROSINE-PROTEIN KINASE RECEPTOR"/>
    <property type="match status" value="1"/>
</dbReference>
<feature type="transmembrane region" description="Helical" evidence="4">
    <location>
        <begin position="22"/>
        <end position="42"/>
    </location>
</feature>
<name>X6NHJ6_RETFI</name>
<reference evidence="6 7" key="1">
    <citation type="journal article" date="2013" name="Curr. Biol.">
        <title>The Genome of the Foraminiferan Reticulomyxa filosa.</title>
        <authorList>
            <person name="Glockner G."/>
            <person name="Hulsmann N."/>
            <person name="Schleicher M."/>
            <person name="Noegel A.A."/>
            <person name="Eichinger L."/>
            <person name="Gallinger C."/>
            <person name="Pawlowski J."/>
            <person name="Sierra R."/>
            <person name="Euteneuer U."/>
            <person name="Pillet L."/>
            <person name="Moustafa A."/>
            <person name="Platzer M."/>
            <person name="Groth M."/>
            <person name="Szafranski K."/>
            <person name="Schliwa M."/>
        </authorList>
    </citation>
    <scope>NUCLEOTIDE SEQUENCE [LARGE SCALE GENOMIC DNA]</scope>
</reference>
<dbReference type="GO" id="GO:0007169">
    <property type="term" value="P:cell surface receptor protein tyrosine kinase signaling pathway"/>
    <property type="evidence" value="ECO:0007669"/>
    <property type="project" value="TreeGrafter"/>
</dbReference>
<protein>
    <recommendedName>
        <fullName evidence="5">Protein kinase domain-containing protein</fullName>
    </recommendedName>
</protein>
<keyword evidence="2" id="KW-0547">Nucleotide-binding</keyword>
<evidence type="ECO:0000313" key="7">
    <source>
        <dbReference type="Proteomes" id="UP000023152"/>
    </source>
</evidence>
<organism evidence="6 7">
    <name type="scientific">Reticulomyxa filosa</name>
    <dbReference type="NCBI Taxonomy" id="46433"/>
    <lineage>
        <taxon>Eukaryota</taxon>
        <taxon>Sar</taxon>
        <taxon>Rhizaria</taxon>
        <taxon>Retaria</taxon>
        <taxon>Foraminifera</taxon>
        <taxon>Monothalamids</taxon>
        <taxon>Reticulomyxidae</taxon>
        <taxon>Reticulomyxa</taxon>
    </lineage>
</organism>
<accession>X6NHJ6</accession>
<evidence type="ECO:0000256" key="3">
    <source>
        <dbReference type="SAM" id="MobiDB-lite"/>
    </source>
</evidence>
<dbReference type="InterPro" id="IPR017441">
    <property type="entry name" value="Protein_kinase_ATP_BS"/>
</dbReference>
<feature type="region of interest" description="Disordered" evidence="3">
    <location>
        <begin position="293"/>
        <end position="357"/>
    </location>
</feature>
<dbReference type="Proteomes" id="UP000023152">
    <property type="component" value="Unassembled WGS sequence"/>
</dbReference>
<dbReference type="OrthoDB" id="774951at2759"/>
<feature type="transmembrane region" description="Helical" evidence="4">
    <location>
        <begin position="84"/>
        <end position="106"/>
    </location>
</feature>
<evidence type="ECO:0000313" key="6">
    <source>
        <dbReference type="EMBL" id="ETO25795.1"/>
    </source>
</evidence>
<dbReference type="Gene3D" id="1.10.510.10">
    <property type="entry name" value="Transferase(Phosphotransferase) domain 1"/>
    <property type="match status" value="1"/>
</dbReference>
<feature type="compositionally biased region" description="Basic residues" evidence="3">
    <location>
        <begin position="324"/>
        <end position="337"/>
    </location>
</feature>
<evidence type="ECO:0000256" key="1">
    <source>
        <dbReference type="ARBA" id="ARBA00004167"/>
    </source>
</evidence>
<feature type="transmembrane region" description="Helical" evidence="4">
    <location>
        <begin position="54"/>
        <end position="75"/>
    </location>
</feature>
<keyword evidence="2" id="KW-0067">ATP-binding</keyword>
<comment type="subcellular location">
    <subcellularLocation>
        <location evidence="1">Membrane</location>
        <topology evidence="1">Single-pass membrane protein</topology>
    </subcellularLocation>
</comment>
<dbReference type="Pfam" id="PF07714">
    <property type="entry name" value="PK_Tyr_Ser-Thr"/>
    <property type="match status" value="1"/>
</dbReference>
<feature type="binding site" evidence="2">
    <location>
        <position position="227"/>
    </location>
    <ligand>
        <name>ATP</name>
        <dbReference type="ChEBI" id="CHEBI:30616"/>
    </ligand>
</feature>
<dbReference type="SUPFAM" id="SSF56112">
    <property type="entry name" value="Protein kinase-like (PK-like)"/>
    <property type="match status" value="1"/>
</dbReference>
<feature type="compositionally biased region" description="Basic and acidic residues" evidence="3">
    <location>
        <begin position="302"/>
        <end position="323"/>
    </location>
</feature>
<dbReference type="GO" id="GO:0043235">
    <property type="term" value="C:receptor complex"/>
    <property type="evidence" value="ECO:0007669"/>
    <property type="project" value="TreeGrafter"/>
</dbReference>
<evidence type="ECO:0000256" key="2">
    <source>
        <dbReference type="PROSITE-ProRule" id="PRU10141"/>
    </source>
</evidence>
<dbReference type="InterPro" id="IPR000719">
    <property type="entry name" value="Prot_kinase_dom"/>
</dbReference>
<dbReference type="GO" id="GO:0004714">
    <property type="term" value="F:transmembrane receptor protein tyrosine kinase activity"/>
    <property type="evidence" value="ECO:0007669"/>
    <property type="project" value="TreeGrafter"/>
</dbReference>